<sequence length="128" mass="13830">MVHLKASSSRSLVSSSEISTKRLLPPARLTPRRGPDDASTSSSNSCWSSSSSSRSSSSSSSSLYRGHKGNSMLLITNILLARVQKFCVFPDFAPSMALEIFNAGPKRTFIYRIIMSAVNSNRALPSIS</sequence>
<protein>
    <submittedName>
        <fullName evidence="3">Uncharacterized protein</fullName>
    </submittedName>
</protein>
<feature type="compositionally biased region" description="Low complexity" evidence="1">
    <location>
        <begin position="39"/>
        <end position="62"/>
    </location>
</feature>
<dbReference type="Proteomes" id="UP000887565">
    <property type="component" value="Unplaced"/>
</dbReference>
<feature type="region of interest" description="Disordered" evidence="1">
    <location>
        <begin position="1"/>
        <end position="66"/>
    </location>
</feature>
<evidence type="ECO:0000313" key="2">
    <source>
        <dbReference type="Proteomes" id="UP000887565"/>
    </source>
</evidence>
<reference evidence="3" key="1">
    <citation type="submission" date="2022-11" db="UniProtKB">
        <authorList>
            <consortium name="WormBaseParasite"/>
        </authorList>
    </citation>
    <scope>IDENTIFICATION</scope>
</reference>
<dbReference type="WBParaSite" id="nRc.2.0.1.t45614-RA">
    <property type="protein sequence ID" value="nRc.2.0.1.t45614-RA"/>
    <property type="gene ID" value="nRc.2.0.1.g45614"/>
</dbReference>
<dbReference type="AlphaFoldDB" id="A0A915L3D1"/>
<evidence type="ECO:0000256" key="1">
    <source>
        <dbReference type="SAM" id="MobiDB-lite"/>
    </source>
</evidence>
<keyword evidence="2" id="KW-1185">Reference proteome</keyword>
<evidence type="ECO:0000313" key="3">
    <source>
        <dbReference type="WBParaSite" id="nRc.2.0.1.t45614-RA"/>
    </source>
</evidence>
<accession>A0A915L3D1</accession>
<feature type="compositionally biased region" description="Low complexity" evidence="1">
    <location>
        <begin position="7"/>
        <end position="29"/>
    </location>
</feature>
<name>A0A915L3D1_ROMCU</name>
<proteinExistence type="predicted"/>
<organism evidence="2 3">
    <name type="scientific">Romanomermis culicivorax</name>
    <name type="common">Nematode worm</name>
    <dbReference type="NCBI Taxonomy" id="13658"/>
    <lineage>
        <taxon>Eukaryota</taxon>
        <taxon>Metazoa</taxon>
        <taxon>Ecdysozoa</taxon>
        <taxon>Nematoda</taxon>
        <taxon>Enoplea</taxon>
        <taxon>Dorylaimia</taxon>
        <taxon>Mermithida</taxon>
        <taxon>Mermithoidea</taxon>
        <taxon>Mermithidae</taxon>
        <taxon>Romanomermis</taxon>
    </lineage>
</organism>